<feature type="transmembrane region" description="Helical" evidence="7">
    <location>
        <begin position="80"/>
        <end position="105"/>
    </location>
</feature>
<feature type="transmembrane region" description="Helical" evidence="7">
    <location>
        <begin position="422"/>
        <end position="443"/>
    </location>
</feature>
<comment type="subcellular location">
    <subcellularLocation>
        <location evidence="1">Membrane</location>
        <topology evidence="1">Multi-pass membrane protein</topology>
    </subcellularLocation>
</comment>
<feature type="transmembrane region" description="Helical" evidence="7">
    <location>
        <begin position="287"/>
        <end position="309"/>
    </location>
</feature>
<dbReference type="PANTHER" id="PTHR45649">
    <property type="entry name" value="AMINO-ACID PERMEASE BAT1"/>
    <property type="match status" value="1"/>
</dbReference>
<feature type="region of interest" description="Disordered" evidence="6">
    <location>
        <begin position="1"/>
        <end position="27"/>
    </location>
</feature>
<feature type="transmembrane region" description="Helical" evidence="7">
    <location>
        <begin position="43"/>
        <end position="60"/>
    </location>
</feature>
<organism evidence="8 9">
    <name type="scientific">Heterodermia speciosa</name>
    <dbReference type="NCBI Taxonomy" id="116794"/>
    <lineage>
        <taxon>Eukaryota</taxon>
        <taxon>Fungi</taxon>
        <taxon>Dikarya</taxon>
        <taxon>Ascomycota</taxon>
        <taxon>Pezizomycotina</taxon>
        <taxon>Lecanoromycetes</taxon>
        <taxon>OSLEUM clade</taxon>
        <taxon>Lecanoromycetidae</taxon>
        <taxon>Caliciales</taxon>
        <taxon>Physciaceae</taxon>
        <taxon>Heterodermia</taxon>
    </lineage>
</organism>
<evidence type="ECO:0000256" key="6">
    <source>
        <dbReference type="SAM" id="MobiDB-lite"/>
    </source>
</evidence>
<evidence type="ECO:0000256" key="3">
    <source>
        <dbReference type="ARBA" id="ARBA00022692"/>
    </source>
</evidence>
<keyword evidence="9" id="KW-1185">Reference proteome</keyword>
<dbReference type="Pfam" id="PF13520">
    <property type="entry name" value="AA_permease_2"/>
    <property type="match status" value="1"/>
</dbReference>
<feature type="compositionally biased region" description="Polar residues" evidence="6">
    <location>
        <begin position="1"/>
        <end position="16"/>
    </location>
</feature>
<keyword evidence="4 7" id="KW-1133">Transmembrane helix</keyword>
<evidence type="ECO:0000256" key="5">
    <source>
        <dbReference type="ARBA" id="ARBA00023136"/>
    </source>
</evidence>
<evidence type="ECO:0000256" key="2">
    <source>
        <dbReference type="ARBA" id="ARBA00022448"/>
    </source>
</evidence>
<comment type="caution">
    <text evidence="8">The sequence shown here is derived from an EMBL/GenBank/DDBJ whole genome shotgun (WGS) entry which is preliminary data.</text>
</comment>
<dbReference type="GO" id="GO:0016020">
    <property type="term" value="C:membrane"/>
    <property type="evidence" value="ECO:0007669"/>
    <property type="project" value="UniProtKB-SubCell"/>
</dbReference>
<dbReference type="AlphaFoldDB" id="A0A8H3IGK7"/>
<sequence>MATKSELQNKSPTVAAQRNDEHPWDPDVNQLARVGKKPVLKRNFGFLSLLGFSCTVLVTWEGTLLTFQLAYANGGPAGAIYGFLLVWTGMLCTYISISELASIWVSMLAPESSQRFLSYITGPSSDCADRGDGAADPNLGWLTITGWQAACASGAYNSGLFIQGLIALCNPNHVPKGWQNTLLAWAILAFAVFINTIASTALAKFEALILILHIVGFVAILIPLTYLAPHGNAQEVFRTFINAGGWNSQTYSFFVGLVGPVYAFVGADSAVHMAEEIKNAATVIPRAILFSVGMNGVLGFSMLIAILFCLGDPSQVPTTVLQTSLGFPFIQVFLDATTSVPGTAIMASIVLVLGVSSTVGLLASSSRMFWSFARDRGLPMWQIVSKVDNKTSIPVNAVMVTTTISALLALIGIGSSLAFNDIISITVVGLYASYLVPLTLLLWRRTRGSIHSASETPFESTVVNAPNATLFWGPFQMPRLLGGTINLIAIVYMIIVFLFAFWPPALPVGPASMNYACLVFGATVLLSVIWYVVYARRIYRGPVIEIER</sequence>
<evidence type="ECO:0000313" key="9">
    <source>
        <dbReference type="Proteomes" id="UP000664521"/>
    </source>
</evidence>
<dbReference type="GO" id="GO:0022857">
    <property type="term" value="F:transmembrane transporter activity"/>
    <property type="evidence" value="ECO:0007669"/>
    <property type="project" value="InterPro"/>
</dbReference>
<dbReference type="PANTHER" id="PTHR45649:SF1">
    <property type="entry name" value="TRANSPORTER, PUTATIVE (EUROFUNG)-RELATED"/>
    <property type="match status" value="1"/>
</dbReference>
<dbReference type="Proteomes" id="UP000664521">
    <property type="component" value="Unassembled WGS sequence"/>
</dbReference>
<keyword evidence="3 7" id="KW-0812">Transmembrane</keyword>
<keyword evidence="2" id="KW-0813">Transport</keyword>
<name>A0A8H3IGK7_9LECA</name>
<evidence type="ECO:0000256" key="4">
    <source>
        <dbReference type="ARBA" id="ARBA00022989"/>
    </source>
</evidence>
<feature type="transmembrane region" description="Helical" evidence="7">
    <location>
        <begin position="208"/>
        <end position="229"/>
    </location>
</feature>
<gene>
    <name evidence="8" type="ORF">HETSPECPRED_006543</name>
</gene>
<dbReference type="Gene3D" id="1.20.1740.10">
    <property type="entry name" value="Amino acid/polyamine transporter I"/>
    <property type="match status" value="1"/>
</dbReference>
<feature type="transmembrane region" description="Helical" evidence="7">
    <location>
        <begin position="395"/>
        <end position="416"/>
    </location>
</feature>
<feature type="transmembrane region" description="Helical" evidence="7">
    <location>
        <begin position="182"/>
        <end position="202"/>
    </location>
</feature>
<evidence type="ECO:0000313" key="8">
    <source>
        <dbReference type="EMBL" id="CAF9927277.1"/>
    </source>
</evidence>
<evidence type="ECO:0008006" key="10">
    <source>
        <dbReference type="Google" id="ProtNLM"/>
    </source>
</evidence>
<feature type="transmembrane region" description="Helical" evidence="7">
    <location>
        <begin position="480"/>
        <end position="501"/>
    </location>
</feature>
<reference evidence="8" key="1">
    <citation type="submission" date="2021-03" db="EMBL/GenBank/DDBJ databases">
        <authorList>
            <person name="Tagirdzhanova G."/>
        </authorList>
    </citation>
    <scope>NUCLEOTIDE SEQUENCE</scope>
</reference>
<proteinExistence type="predicted"/>
<dbReference type="InterPro" id="IPR002293">
    <property type="entry name" value="AA/rel_permease1"/>
</dbReference>
<dbReference type="OrthoDB" id="3257095at2759"/>
<feature type="transmembrane region" description="Helical" evidence="7">
    <location>
        <begin position="250"/>
        <end position="267"/>
    </location>
</feature>
<keyword evidence="5 7" id="KW-0472">Membrane</keyword>
<feature type="transmembrane region" description="Helical" evidence="7">
    <location>
        <begin position="513"/>
        <end position="534"/>
    </location>
</feature>
<accession>A0A8H3IGK7</accession>
<protein>
    <recommendedName>
        <fullName evidence="10">Amino acid transporter</fullName>
    </recommendedName>
</protein>
<evidence type="ECO:0000256" key="1">
    <source>
        <dbReference type="ARBA" id="ARBA00004141"/>
    </source>
</evidence>
<evidence type="ECO:0000256" key="7">
    <source>
        <dbReference type="SAM" id="Phobius"/>
    </source>
</evidence>
<feature type="transmembrane region" description="Helical" evidence="7">
    <location>
        <begin position="340"/>
        <end position="364"/>
    </location>
</feature>
<dbReference type="EMBL" id="CAJPDS010000044">
    <property type="protein sequence ID" value="CAF9927277.1"/>
    <property type="molecule type" value="Genomic_DNA"/>
</dbReference>